<feature type="domain" description="Cell envelope-related transcriptional attenuator" evidence="4">
    <location>
        <begin position="132"/>
        <end position="302"/>
    </location>
</feature>
<gene>
    <name evidence="6" type="ordered locus">Psed_0051</name>
</gene>
<feature type="region of interest" description="Disordered" evidence="2">
    <location>
        <begin position="1"/>
        <end position="43"/>
    </location>
</feature>
<evidence type="ECO:0000259" key="4">
    <source>
        <dbReference type="Pfam" id="PF03816"/>
    </source>
</evidence>
<dbReference type="eggNOG" id="COG1316">
    <property type="taxonomic scope" value="Bacteria"/>
</dbReference>
<dbReference type="STRING" id="675635.Psed_0051"/>
<keyword evidence="3" id="KW-0812">Transmembrane</keyword>
<feature type="region of interest" description="Disordered" evidence="2">
    <location>
        <begin position="480"/>
        <end position="526"/>
    </location>
</feature>
<dbReference type="InterPro" id="IPR027381">
    <property type="entry name" value="LytR/CpsA/Psr_C"/>
</dbReference>
<dbReference type="KEGG" id="pdx:Psed_0051"/>
<accession>F4CLY4</accession>
<dbReference type="NCBIfam" id="TIGR00350">
    <property type="entry name" value="lytR_cpsA_psr"/>
    <property type="match status" value="1"/>
</dbReference>
<feature type="transmembrane region" description="Helical" evidence="3">
    <location>
        <begin position="53"/>
        <end position="73"/>
    </location>
</feature>
<evidence type="ECO:0000259" key="5">
    <source>
        <dbReference type="Pfam" id="PF13399"/>
    </source>
</evidence>
<feature type="domain" description="LytR/CpsA/Psr regulator C-terminal" evidence="5">
    <location>
        <begin position="399"/>
        <end position="483"/>
    </location>
</feature>
<dbReference type="InterPro" id="IPR004474">
    <property type="entry name" value="LytR_CpsA_psr"/>
</dbReference>
<proteinExistence type="inferred from homology"/>
<keyword evidence="7" id="KW-1185">Reference proteome</keyword>
<evidence type="ECO:0000313" key="7">
    <source>
        <dbReference type="Proteomes" id="UP000007809"/>
    </source>
</evidence>
<dbReference type="EMBL" id="CP002593">
    <property type="protein sequence ID" value="AEA22332.1"/>
    <property type="molecule type" value="Genomic_DNA"/>
</dbReference>
<protein>
    <submittedName>
        <fullName evidence="6">Cell envelope-related transcriptional attenuator</fullName>
    </submittedName>
</protein>
<dbReference type="InterPro" id="IPR050922">
    <property type="entry name" value="LytR/CpsA/Psr_CW_biosynth"/>
</dbReference>
<dbReference type="PANTHER" id="PTHR33392">
    <property type="entry name" value="POLYISOPRENYL-TEICHOIC ACID--PEPTIDOGLYCAN TEICHOIC ACID TRANSFERASE TAGU"/>
    <property type="match status" value="1"/>
</dbReference>
<dbReference type="Proteomes" id="UP000007809">
    <property type="component" value="Chromosome"/>
</dbReference>
<keyword evidence="3" id="KW-1133">Transmembrane helix</keyword>
<dbReference type="HOGENOM" id="CLU_016455_4_0_11"/>
<evidence type="ECO:0000256" key="2">
    <source>
        <dbReference type="SAM" id="MobiDB-lite"/>
    </source>
</evidence>
<comment type="similarity">
    <text evidence="1">Belongs to the LytR/CpsA/Psr (LCP) family.</text>
</comment>
<dbReference type="PANTHER" id="PTHR33392:SF6">
    <property type="entry name" value="POLYISOPRENYL-TEICHOIC ACID--PEPTIDOGLYCAN TEICHOIC ACID TRANSFERASE TAGU"/>
    <property type="match status" value="1"/>
</dbReference>
<sequence length="526" mass="53765">MPPQYRGRPPGPNVGRDHPAGRRPADSGERTEPERTARAAQAGLTRAGKAARIITAALSVVVLVVTGYGWAIYRQLGSSLTTSDVLGAHQPSDGATDILLVGLDSRTDAAGRPLPQQLLDQLNAGPDEGTLNTDTLILIRIPNDPAKPTTAISIPRDSYVDIPGYGTHKINSAYARAGNAEHAHLAAQGVSGPELEQRANQAGRRNLIATVQQLTGASIDHYAEINLAGFAQITQAVGGVPVCLNSAVKDSYSGVDLPAGPQTLQGAPALAFVRQRHGLPRGDLDRIVRQQAFLASLAHKVLSAGTLANPGQLSALIDAISHYVVLDQGWDLLAFADQVQGLTGGNISFRTIPTGNPALRTPSDGLAVQVDPALVQGFVAGLSGPTTPPAPAPGPGAPSVTVDVRNATARTGLGAGVQNLLDDHGFIPGELANAPTAASSAISAPAGTRAAADQIAALLGGLAVHTDNTLPAGHIRILLGRDYRGPDGPGQQSPPTPTSRPTTPGDDAPGASSAPPITAAGVPCIN</sequence>
<dbReference type="Gene3D" id="3.40.630.190">
    <property type="entry name" value="LCP protein"/>
    <property type="match status" value="1"/>
</dbReference>
<feature type="compositionally biased region" description="Basic and acidic residues" evidence="2">
    <location>
        <begin position="15"/>
        <end position="37"/>
    </location>
</feature>
<reference evidence="6 7" key="1">
    <citation type="journal article" date="2011" name="J. Bacteriol.">
        <title>Genome sequence of the 1,4-dioxane-degrading Pseudonocardia dioxanivorans strain CB1190.</title>
        <authorList>
            <person name="Sales C.M."/>
            <person name="Mahendra S."/>
            <person name="Grostern A."/>
            <person name="Parales R.E."/>
            <person name="Goodwin L.A."/>
            <person name="Woyke T."/>
            <person name="Nolan M."/>
            <person name="Lapidus A."/>
            <person name="Chertkov O."/>
            <person name="Ovchinnikova G."/>
            <person name="Sczyrba A."/>
            <person name="Alvarez-Cohen L."/>
        </authorList>
    </citation>
    <scope>NUCLEOTIDE SEQUENCE [LARGE SCALE GENOMIC DNA]</scope>
    <source>
        <strain evidence="7">ATCC 55486 / DSM 44775 / JCM 13855 / CB1190</strain>
    </source>
</reference>
<evidence type="ECO:0000313" key="6">
    <source>
        <dbReference type="EMBL" id="AEA22332.1"/>
    </source>
</evidence>
<dbReference type="Pfam" id="PF13399">
    <property type="entry name" value="LytR_C"/>
    <property type="match status" value="1"/>
</dbReference>
<keyword evidence="3" id="KW-0472">Membrane</keyword>
<dbReference type="AlphaFoldDB" id="F4CLY4"/>
<dbReference type="Pfam" id="PF03816">
    <property type="entry name" value="LytR_cpsA_psr"/>
    <property type="match status" value="1"/>
</dbReference>
<evidence type="ECO:0000256" key="3">
    <source>
        <dbReference type="SAM" id="Phobius"/>
    </source>
</evidence>
<name>F4CLY4_PSEUX</name>
<organism evidence="6 7">
    <name type="scientific">Pseudonocardia dioxanivorans (strain ATCC 55486 / DSM 44775 / JCM 13855 / CB1190)</name>
    <dbReference type="NCBI Taxonomy" id="675635"/>
    <lineage>
        <taxon>Bacteria</taxon>
        <taxon>Bacillati</taxon>
        <taxon>Actinomycetota</taxon>
        <taxon>Actinomycetes</taxon>
        <taxon>Pseudonocardiales</taxon>
        <taxon>Pseudonocardiaceae</taxon>
        <taxon>Pseudonocardia</taxon>
    </lineage>
</organism>
<evidence type="ECO:0000256" key="1">
    <source>
        <dbReference type="ARBA" id="ARBA00006068"/>
    </source>
</evidence>
<dbReference type="Gene3D" id="3.30.70.2390">
    <property type="match status" value="1"/>
</dbReference>